<keyword evidence="1" id="KW-0175">Coiled coil</keyword>
<sequence>MSSIHRTDTAGIDLQVHRSTIQSLKNVLGKEMPGESPSSQAGTTLDYINMSVEDKQDLQKKVEELNESIASSGKEIHFKYHDDAKELYVEVLDKKTKEVIASLPPEFLIELSVKMKELIGLFLDKKYKERR</sequence>
<dbReference type="PANTHER" id="PTHR37166:SF1">
    <property type="entry name" value="PROTEIN FLAG"/>
    <property type="match status" value="1"/>
</dbReference>
<organism evidence="2 3">
    <name type="scientific">Paenibacillus melissococcoides</name>
    <dbReference type="NCBI Taxonomy" id="2912268"/>
    <lineage>
        <taxon>Bacteria</taxon>
        <taxon>Bacillati</taxon>
        <taxon>Bacillota</taxon>
        <taxon>Bacilli</taxon>
        <taxon>Bacillales</taxon>
        <taxon>Paenibacillaceae</taxon>
        <taxon>Paenibacillus</taxon>
    </lineage>
</organism>
<dbReference type="Proteomes" id="UP001154322">
    <property type="component" value="Unassembled WGS sequence"/>
</dbReference>
<feature type="coiled-coil region" evidence="1">
    <location>
        <begin position="48"/>
        <end position="75"/>
    </location>
</feature>
<keyword evidence="2" id="KW-0966">Cell projection</keyword>
<dbReference type="RefSeq" id="WP_261948860.1">
    <property type="nucleotide sequence ID" value="NZ_CALYLO010000013.1"/>
</dbReference>
<dbReference type="Pfam" id="PF03646">
    <property type="entry name" value="FlaG"/>
    <property type="match status" value="1"/>
</dbReference>
<gene>
    <name evidence="2" type="ORF">WJ0W_006055</name>
</gene>
<dbReference type="InterPro" id="IPR035924">
    <property type="entry name" value="FlaG-like_sf"/>
</dbReference>
<evidence type="ECO:0000256" key="1">
    <source>
        <dbReference type="SAM" id="Coils"/>
    </source>
</evidence>
<dbReference type="Gene3D" id="3.30.160.170">
    <property type="entry name" value="FlaG-like"/>
    <property type="match status" value="1"/>
</dbReference>
<keyword evidence="3" id="KW-1185">Reference proteome</keyword>
<evidence type="ECO:0000313" key="2">
    <source>
        <dbReference type="EMBL" id="CAH8248871.1"/>
    </source>
</evidence>
<reference evidence="2" key="1">
    <citation type="submission" date="2022-06" db="EMBL/GenBank/DDBJ databases">
        <authorList>
            <person name="Dietemann V."/>
            <person name="Ory F."/>
            <person name="Dainat B."/>
            <person name="Oberhansli S."/>
        </authorList>
    </citation>
    <scope>NUCLEOTIDE SEQUENCE</scope>
    <source>
        <strain evidence="2">Ena-SAMPLE-TAB-26-04-2022-14:26:32:270-5432</strain>
    </source>
</reference>
<keyword evidence="2" id="KW-0969">Cilium</keyword>
<accession>A0ABN8UG89</accession>
<dbReference type="InterPro" id="IPR005186">
    <property type="entry name" value="FlaG"/>
</dbReference>
<evidence type="ECO:0000313" key="3">
    <source>
        <dbReference type="Proteomes" id="UP001154322"/>
    </source>
</evidence>
<name>A0ABN8UG89_9BACL</name>
<comment type="caution">
    <text evidence="2">The sequence shown here is derived from an EMBL/GenBank/DDBJ whole genome shotgun (WGS) entry which is preliminary data.</text>
</comment>
<dbReference type="SUPFAM" id="SSF160214">
    <property type="entry name" value="FlaG-like"/>
    <property type="match status" value="1"/>
</dbReference>
<keyword evidence="2" id="KW-0282">Flagellum</keyword>
<dbReference type="EMBL" id="CALYLO010000013">
    <property type="protein sequence ID" value="CAH8248871.1"/>
    <property type="molecule type" value="Genomic_DNA"/>
</dbReference>
<dbReference type="PANTHER" id="PTHR37166">
    <property type="entry name" value="PROTEIN FLAG"/>
    <property type="match status" value="1"/>
</dbReference>
<protein>
    <submittedName>
        <fullName evidence="2">Flagellar protein FlaG</fullName>
    </submittedName>
</protein>
<proteinExistence type="predicted"/>